<reference evidence="1" key="1">
    <citation type="submission" date="2020-05" db="EMBL/GenBank/DDBJ databases">
        <authorList>
            <person name="Chiriac C."/>
            <person name="Salcher M."/>
            <person name="Ghai R."/>
            <person name="Kavagutti S V."/>
        </authorList>
    </citation>
    <scope>NUCLEOTIDE SEQUENCE</scope>
</reference>
<accession>A0A6J7WI35</accession>
<name>A0A6J7WI35_9CAUD</name>
<organism evidence="1">
    <name type="scientific">uncultured Caudovirales phage</name>
    <dbReference type="NCBI Taxonomy" id="2100421"/>
    <lineage>
        <taxon>Viruses</taxon>
        <taxon>Duplodnaviria</taxon>
        <taxon>Heunggongvirae</taxon>
        <taxon>Uroviricota</taxon>
        <taxon>Caudoviricetes</taxon>
        <taxon>Peduoviridae</taxon>
        <taxon>Maltschvirus</taxon>
        <taxon>Maltschvirus maltsch</taxon>
    </lineage>
</organism>
<dbReference type="EMBL" id="LR798246">
    <property type="protein sequence ID" value="CAB5217058.1"/>
    <property type="molecule type" value="Genomic_DNA"/>
</dbReference>
<sequence length="112" mass="13843">MDKRELRIGNYVNIFDVKTKLELFDFSFESDFIFPIEITDENLLELDFEKINNDYYQTRNSELKLHWTVNKNKMIPEFQEKRLVTGYDFKYVHQLQNLYYLLTNIELEWKEK</sequence>
<gene>
    <name evidence="1" type="ORF">UFOVP200_44</name>
</gene>
<protein>
    <submittedName>
        <fullName evidence="1">Uncharacterized protein</fullName>
    </submittedName>
</protein>
<evidence type="ECO:0000313" key="1">
    <source>
        <dbReference type="EMBL" id="CAB5217058.1"/>
    </source>
</evidence>
<proteinExistence type="predicted"/>